<dbReference type="Proteomes" id="UP000472971">
    <property type="component" value="Unassembled WGS sequence"/>
</dbReference>
<protein>
    <recommendedName>
        <fullName evidence="5">PQQ-binding-like beta-propeller repeat protein</fullName>
    </recommendedName>
</protein>
<organism evidence="2 3">
    <name type="scientific">Bacillus aquiflavi</name>
    <dbReference type="NCBI Taxonomy" id="2672567"/>
    <lineage>
        <taxon>Bacteria</taxon>
        <taxon>Bacillati</taxon>
        <taxon>Bacillota</taxon>
        <taxon>Bacilli</taxon>
        <taxon>Bacillales</taxon>
        <taxon>Bacillaceae</taxon>
        <taxon>Bacillus</taxon>
    </lineage>
</organism>
<reference evidence="1 4" key="2">
    <citation type="submission" date="2020-07" db="EMBL/GenBank/DDBJ databases">
        <authorList>
            <person name="Feng H."/>
        </authorList>
    </citation>
    <scope>NUCLEOTIDE SEQUENCE [LARGE SCALE GENOMIC DNA]</scope>
    <source>
        <strain evidence="4">s-12</strain>
        <strain evidence="1">S-12</strain>
    </source>
</reference>
<evidence type="ECO:0000313" key="1">
    <source>
        <dbReference type="EMBL" id="MBA4538524.1"/>
    </source>
</evidence>
<evidence type="ECO:0000313" key="2">
    <source>
        <dbReference type="EMBL" id="NEY82887.1"/>
    </source>
</evidence>
<dbReference type="RefSeq" id="WP_163243284.1">
    <property type="nucleotide sequence ID" value="NZ_CP082780.1"/>
</dbReference>
<dbReference type="AlphaFoldDB" id="A0A6B3W322"/>
<proteinExistence type="predicted"/>
<keyword evidence="3" id="KW-1185">Reference proteome</keyword>
<gene>
    <name evidence="2" type="ORF">G4D64_15610</name>
    <name evidence="1" type="ORF">H1Z61_15655</name>
</gene>
<dbReference type="Proteomes" id="UP000570010">
    <property type="component" value="Unassembled WGS sequence"/>
</dbReference>
<sequence>MRLVNKYNDYELYEFESQSELKEYVEVNQSILINTKCVDKKKFYGISIKIKESTFIGIFGGVHGIKPSALIARMEKCILISIDEKIYCVDLKGNGMRWVKEFDSVVYEVMKVSDVTFLVICELGVVSLTYKGEKQWEHTSDVITDFELDSNILRLSTYEGEYSLLLDSGNVI</sequence>
<accession>A0A6B3W322</accession>
<evidence type="ECO:0008006" key="5">
    <source>
        <dbReference type="Google" id="ProtNLM"/>
    </source>
</evidence>
<dbReference type="EMBL" id="JACEIO010000049">
    <property type="protein sequence ID" value="MBA4538524.1"/>
    <property type="molecule type" value="Genomic_DNA"/>
</dbReference>
<reference evidence="2 3" key="1">
    <citation type="submission" date="2020-02" db="EMBL/GenBank/DDBJ databases">
        <title>Bacillus aquiflavi sp. nov., isolated from yellow water of strong flavor Chinese baijiu in Yibin region of China.</title>
        <authorList>
            <person name="Xie J."/>
        </authorList>
    </citation>
    <scope>NUCLEOTIDE SEQUENCE [LARGE SCALE GENOMIC DNA]</scope>
    <source>
        <strain evidence="2 3">3H-10</strain>
    </source>
</reference>
<dbReference type="EMBL" id="JAAIWN010000051">
    <property type="protein sequence ID" value="NEY82887.1"/>
    <property type="molecule type" value="Genomic_DNA"/>
</dbReference>
<evidence type="ECO:0000313" key="4">
    <source>
        <dbReference type="Proteomes" id="UP000570010"/>
    </source>
</evidence>
<comment type="caution">
    <text evidence="2">The sequence shown here is derived from an EMBL/GenBank/DDBJ whole genome shotgun (WGS) entry which is preliminary data.</text>
</comment>
<evidence type="ECO:0000313" key="3">
    <source>
        <dbReference type="Proteomes" id="UP000472971"/>
    </source>
</evidence>
<name>A0A6B3W322_9BACI</name>